<dbReference type="OrthoDB" id="1521937at2"/>
<evidence type="ECO:0000256" key="10">
    <source>
        <dbReference type="ARBA" id="ARBA00022840"/>
    </source>
</evidence>
<dbReference type="NCBIfam" id="TIGR01525">
    <property type="entry name" value="ATPase-IB_hvy"/>
    <property type="match status" value="1"/>
</dbReference>
<evidence type="ECO:0000313" key="22">
    <source>
        <dbReference type="EMBL" id="KOH46186.1"/>
    </source>
</evidence>
<organism evidence="22 23">
    <name type="scientific">Sunxiuqinia dokdonensis</name>
    <dbReference type="NCBI Taxonomy" id="1409788"/>
    <lineage>
        <taxon>Bacteria</taxon>
        <taxon>Pseudomonadati</taxon>
        <taxon>Bacteroidota</taxon>
        <taxon>Bacteroidia</taxon>
        <taxon>Marinilabiliales</taxon>
        <taxon>Prolixibacteraceae</taxon>
        <taxon>Sunxiuqinia</taxon>
    </lineage>
</organism>
<accession>A0A0L8VCL8</accession>
<dbReference type="InterPro" id="IPR036163">
    <property type="entry name" value="HMA_dom_sf"/>
</dbReference>
<feature type="transmembrane region" description="Helical" evidence="20">
    <location>
        <begin position="343"/>
        <end position="368"/>
    </location>
</feature>
<dbReference type="SUPFAM" id="SSF55008">
    <property type="entry name" value="HMA, heavy metal-associated domain"/>
    <property type="match status" value="1"/>
</dbReference>
<keyword evidence="14 20" id="KW-0472">Membrane</keyword>
<dbReference type="InterPro" id="IPR008250">
    <property type="entry name" value="ATPase_P-typ_transduc_dom_A_sf"/>
</dbReference>
<dbReference type="Proteomes" id="UP000036958">
    <property type="component" value="Unassembled WGS sequence"/>
</dbReference>
<feature type="domain" description="HMA" evidence="21">
    <location>
        <begin position="1"/>
        <end position="62"/>
    </location>
</feature>
<keyword evidence="7 20" id="KW-0479">Metal-binding</keyword>
<dbReference type="Pfam" id="PF00702">
    <property type="entry name" value="Hydrolase"/>
    <property type="match status" value="1"/>
</dbReference>
<dbReference type="InterPro" id="IPR018303">
    <property type="entry name" value="ATPase_P-typ_P_site"/>
</dbReference>
<dbReference type="GO" id="GO:0005524">
    <property type="term" value="F:ATP binding"/>
    <property type="evidence" value="ECO:0007669"/>
    <property type="project" value="UniProtKB-UniRule"/>
</dbReference>
<name>A0A0L8VCL8_9BACT</name>
<keyword evidence="10 20" id="KW-0067">ATP-binding</keyword>
<dbReference type="FunFam" id="3.40.1110.10:FF:000066">
    <property type="entry name" value="Cadmium-translocating P-type ATPase"/>
    <property type="match status" value="1"/>
</dbReference>
<evidence type="ECO:0000259" key="21">
    <source>
        <dbReference type="PROSITE" id="PS50846"/>
    </source>
</evidence>
<dbReference type="SUPFAM" id="SSF56784">
    <property type="entry name" value="HAD-like"/>
    <property type="match status" value="1"/>
</dbReference>
<dbReference type="InterPro" id="IPR023298">
    <property type="entry name" value="ATPase_P-typ_TM_dom_sf"/>
</dbReference>
<dbReference type="CDD" id="cd07548">
    <property type="entry name" value="P-type_ATPase-Cd_Zn_Co_like"/>
    <property type="match status" value="1"/>
</dbReference>
<evidence type="ECO:0000256" key="16">
    <source>
        <dbReference type="ARBA" id="ARBA00039103"/>
    </source>
</evidence>
<keyword evidence="5" id="KW-0597">Phosphoprotein</keyword>
<dbReference type="GO" id="GO:0008551">
    <property type="term" value="F:P-type cadmium transporter activity"/>
    <property type="evidence" value="ECO:0007669"/>
    <property type="project" value="UniProtKB-EC"/>
</dbReference>
<dbReference type="PANTHER" id="PTHR48085">
    <property type="entry name" value="CADMIUM/ZINC-TRANSPORTING ATPASE HMA2-RELATED"/>
    <property type="match status" value="1"/>
</dbReference>
<keyword evidence="9" id="KW-0862">Zinc</keyword>
<dbReference type="FunFam" id="2.70.150.10:FF:000002">
    <property type="entry name" value="Copper-transporting ATPase 1, putative"/>
    <property type="match status" value="1"/>
</dbReference>
<dbReference type="SFLD" id="SFLDF00027">
    <property type="entry name" value="p-type_atpase"/>
    <property type="match status" value="1"/>
</dbReference>
<evidence type="ECO:0000256" key="5">
    <source>
        <dbReference type="ARBA" id="ARBA00022553"/>
    </source>
</evidence>
<dbReference type="SUPFAM" id="SSF81653">
    <property type="entry name" value="Calcium ATPase, transduction domain A"/>
    <property type="match status" value="1"/>
</dbReference>
<keyword evidence="4" id="KW-0104">Cadmium</keyword>
<evidence type="ECO:0000256" key="14">
    <source>
        <dbReference type="ARBA" id="ARBA00023136"/>
    </source>
</evidence>
<dbReference type="PRINTS" id="PR00119">
    <property type="entry name" value="CATATPASE"/>
</dbReference>
<evidence type="ECO:0000256" key="9">
    <source>
        <dbReference type="ARBA" id="ARBA00022833"/>
    </source>
</evidence>
<dbReference type="PANTHER" id="PTHR48085:SF5">
    <property type="entry name" value="CADMIUM_ZINC-TRANSPORTING ATPASE HMA4-RELATED"/>
    <property type="match status" value="1"/>
</dbReference>
<keyword evidence="13 20" id="KW-1133">Transmembrane helix</keyword>
<dbReference type="PRINTS" id="PR00941">
    <property type="entry name" value="CDATPASE"/>
</dbReference>
<gene>
    <name evidence="22" type="ORF">NC99_09640</name>
</gene>
<dbReference type="PROSITE" id="PS00154">
    <property type="entry name" value="ATPASE_E1_E2"/>
    <property type="match status" value="1"/>
</dbReference>
<dbReference type="RefSeq" id="WP_053180238.1">
    <property type="nucleotide sequence ID" value="NZ_LGIA01000041.1"/>
</dbReference>
<dbReference type="AlphaFoldDB" id="A0A0L8VCL8"/>
<reference evidence="23" key="1">
    <citation type="submission" date="2015-07" db="EMBL/GenBank/DDBJ databases">
        <title>Genome sequencing of Sunxiuqinia dokdonensis strain SK.</title>
        <authorList>
            <person name="Ahn S."/>
            <person name="Kim B.-C."/>
        </authorList>
    </citation>
    <scope>NUCLEOTIDE SEQUENCE [LARGE SCALE GENOMIC DNA]</scope>
    <source>
        <strain evidence="23">SK</strain>
    </source>
</reference>
<evidence type="ECO:0000256" key="18">
    <source>
        <dbReference type="ARBA" id="ARBA00049338"/>
    </source>
</evidence>
<evidence type="ECO:0000256" key="6">
    <source>
        <dbReference type="ARBA" id="ARBA00022692"/>
    </source>
</evidence>
<evidence type="ECO:0000256" key="17">
    <source>
        <dbReference type="ARBA" id="ARBA00047308"/>
    </source>
</evidence>
<evidence type="ECO:0000256" key="3">
    <source>
        <dbReference type="ARBA" id="ARBA00022475"/>
    </source>
</evidence>
<keyword evidence="11" id="KW-0460">Magnesium</keyword>
<evidence type="ECO:0000256" key="20">
    <source>
        <dbReference type="RuleBase" id="RU362081"/>
    </source>
</evidence>
<dbReference type="STRING" id="1409788.NC99_09640"/>
<dbReference type="NCBIfam" id="TIGR01494">
    <property type="entry name" value="ATPase_P-type"/>
    <property type="match status" value="1"/>
</dbReference>
<dbReference type="InterPro" id="IPR051014">
    <property type="entry name" value="Cation_Transport_ATPase_IB"/>
</dbReference>
<proteinExistence type="inferred from homology"/>
<dbReference type="PROSITE" id="PS01047">
    <property type="entry name" value="HMA_1"/>
    <property type="match status" value="1"/>
</dbReference>
<dbReference type="Gene3D" id="3.40.1110.10">
    <property type="entry name" value="Calcium-transporting ATPase, cytoplasmic domain N"/>
    <property type="match status" value="1"/>
</dbReference>
<dbReference type="Gene3D" id="2.70.150.10">
    <property type="entry name" value="Calcium-transporting ATPase, cytoplasmic transduction domain A"/>
    <property type="match status" value="1"/>
</dbReference>
<evidence type="ECO:0000256" key="11">
    <source>
        <dbReference type="ARBA" id="ARBA00022842"/>
    </source>
</evidence>
<evidence type="ECO:0000256" key="12">
    <source>
        <dbReference type="ARBA" id="ARBA00022967"/>
    </source>
</evidence>
<dbReference type="CDD" id="cd00371">
    <property type="entry name" value="HMA"/>
    <property type="match status" value="1"/>
</dbReference>
<evidence type="ECO:0000256" key="2">
    <source>
        <dbReference type="ARBA" id="ARBA00006024"/>
    </source>
</evidence>
<dbReference type="EC" id="7.2.2.12" evidence="15"/>
<keyword evidence="23" id="KW-1185">Reference proteome</keyword>
<evidence type="ECO:0000313" key="23">
    <source>
        <dbReference type="Proteomes" id="UP000036958"/>
    </source>
</evidence>
<comment type="catalytic activity">
    <reaction evidence="17">
        <text>Zn(2+)(in) + ATP + H2O = Zn(2+)(out) + ADP + phosphate + H(+)</text>
        <dbReference type="Rhea" id="RHEA:20621"/>
        <dbReference type="ChEBI" id="CHEBI:15377"/>
        <dbReference type="ChEBI" id="CHEBI:15378"/>
        <dbReference type="ChEBI" id="CHEBI:29105"/>
        <dbReference type="ChEBI" id="CHEBI:30616"/>
        <dbReference type="ChEBI" id="CHEBI:43474"/>
        <dbReference type="ChEBI" id="CHEBI:456216"/>
        <dbReference type="EC" id="7.2.2.12"/>
    </reaction>
</comment>
<protein>
    <recommendedName>
        <fullName evidence="19">Cadmium, zinc and cobalt-transporting ATPase</fullName>
        <ecNumber evidence="15">7.2.2.12</ecNumber>
        <ecNumber evidence="16">7.2.2.21</ecNumber>
    </recommendedName>
</protein>
<dbReference type="EC" id="7.2.2.21" evidence="16"/>
<dbReference type="InterPro" id="IPR023214">
    <property type="entry name" value="HAD_sf"/>
</dbReference>
<keyword evidence="6 20" id="KW-0812">Transmembrane</keyword>
<dbReference type="Gene3D" id="3.40.50.1000">
    <property type="entry name" value="HAD superfamily/HAD-like"/>
    <property type="match status" value="1"/>
</dbReference>
<evidence type="ECO:0000256" key="13">
    <source>
        <dbReference type="ARBA" id="ARBA00022989"/>
    </source>
</evidence>
<dbReference type="GO" id="GO:0005886">
    <property type="term" value="C:plasma membrane"/>
    <property type="evidence" value="ECO:0007669"/>
    <property type="project" value="UniProtKB-SubCell"/>
</dbReference>
<evidence type="ECO:0000256" key="7">
    <source>
        <dbReference type="ARBA" id="ARBA00022723"/>
    </source>
</evidence>
<keyword evidence="8 20" id="KW-0547">Nucleotide-binding</keyword>
<keyword evidence="12" id="KW-1278">Translocase</keyword>
<dbReference type="InterPro" id="IPR001757">
    <property type="entry name" value="P_typ_ATPase"/>
</dbReference>
<feature type="transmembrane region" description="Helical" evidence="20">
    <location>
        <begin position="315"/>
        <end position="337"/>
    </location>
</feature>
<feature type="transmembrane region" description="Helical" evidence="20">
    <location>
        <begin position="648"/>
        <end position="667"/>
    </location>
</feature>
<dbReference type="InterPro" id="IPR044492">
    <property type="entry name" value="P_typ_ATPase_HD_dom"/>
</dbReference>
<keyword evidence="22" id="KW-0378">Hydrolase</keyword>
<comment type="subcellular location">
    <subcellularLocation>
        <location evidence="1">Cell membrane</location>
        <topology evidence="1">Multi-pass membrane protein</topology>
    </subcellularLocation>
</comment>
<dbReference type="InterPro" id="IPR006121">
    <property type="entry name" value="HMA_dom"/>
</dbReference>
<evidence type="ECO:0000256" key="4">
    <source>
        <dbReference type="ARBA" id="ARBA00022539"/>
    </source>
</evidence>
<evidence type="ECO:0000256" key="1">
    <source>
        <dbReference type="ARBA" id="ARBA00004651"/>
    </source>
</evidence>
<dbReference type="NCBIfam" id="TIGR01512">
    <property type="entry name" value="ATPase-IB2_Cd"/>
    <property type="match status" value="1"/>
</dbReference>
<sequence>MKKYKLKNLDCASCAAKVEEGVSKLEVVKFVSVNFATASMTIDTDDLEKVKSKIKEIEPEVEIEDNKNEKTIVSSSELAENKWTIIKAISGILLLVAGLIFEEELHNTPFHLAEYAVFVTGYLIVGWNVLASAVKNIVRGQVFNEQFLMSVATLGAFAIHEMPEAIAVMLFYVVGELFQDIAVNRSRGSIKSLLEIKPDYANLKDGGDIIKVSPEDVNLGDEIIVRAGEKVPLDGLVIDGNSFVDTSALTGESVPRKINPNDEVLAGMINQSGLITVKVSRLFEDSSISKILEMVENATSKKAETEKFITTFAKYYTPVVVFGALLIAVVPPLLLSGATFSDWIYRALVVLVISCPCALVISIPLGYFGGIGGASRKGILVKGSNFLDALTQVKTVVFDKTGTLTKGEFKVTEIVTSNGFSKEEISEYAAYAEYNSNHPIAKSILESHKLDIDNSRIGKVEEISGHGVKAYIDNKEIFVGNDKLLHKENIVHDKCEIEGTVVHVVVDRKYAGYIVISDSLKEDSIEAIGRLNKKGTKTVMLTGDSKYAAGIFARRLGIKEYYAELLPENKVEHIEKMLNKNSKVAFVGDGINDAPVLARADVGIAMGALGSDAAIETADVVLMTDSPSKVAVAMDVARKTRNIVWQNIIFALGVKAAFIVLGIFGIASMWEAVFGDMGVALIAVFNAMRVMRN</sequence>
<feature type="transmembrane region" description="Helical" evidence="20">
    <location>
        <begin position="84"/>
        <end position="101"/>
    </location>
</feature>
<evidence type="ECO:0000256" key="15">
    <source>
        <dbReference type="ARBA" id="ARBA00039097"/>
    </source>
</evidence>
<dbReference type="GO" id="GO:0016887">
    <property type="term" value="F:ATP hydrolysis activity"/>
    <property type="evidence" value="ECO:0007669"/>
    <property type="project" value="InterPro"/>
</dbReference>
<dbReference type="Gene3D" id="3.30.70.100">
    <property type="match status" value="1"/>
</dbReference>
<dbReference type="InterPro" id="IPR027256">
    <property type="entry name" value="P-typ_ATPase_IB"/>
</dbReference>
<dbReference type="PROSITE" id="PS50846">
    <property type="entry name" value="HMA_2"/>
    <property type="match status" value="1"/>
</dbReference>
<dbReference type="Pfam" id="PF00403">
    <property type="entry name" value="HMA"/>
    <property type="match status" value="1"/>
</dbReference>
<comment type="caution">
    <text evidence="22">The sequence shown here is derived from an EMBL/GenBank/DDBJ whole genome shotgun (WGS) entry which is preliminary data.</text>
</comment>
<keyword evidence="3 20" id="KW-1003">Cell membrane</keyword>
<dbReference type="Pfam" id="PF00122">
    <property type="entry name" value="E1-E2_ATPase"/>
    <property type="match status" value="1"/>
</dbReference>
<dbReference type="InterPro" id="IPR059000">
    <property type="entry name" value="ATPase_P-type_domA"/>
</dbReference>
<dbReference type="SFLD" id="SFLDS00003">
    <property type="entry name" value="Haloacid_Dehalogenase"/>
    <property type="match status" value="1"/>
</dbReference>
<feature type="transmembrane region" description="Helical" evidence="20">
    <location>
        <begin position="113"/>
        <end position="130"/>
    </location>
</feature>
<comment type="catalytic activity">
    <reaction evidence="18">
        <text>Cd(2+)(in) + ATP + H2O = Cd(2+)(out) + ADP + phosphate + H(+)</text>
        <dbReference type="Rhea" id="RHEA:12132"/>
        <dbReference type="ChEBI" id="CHEBI:15377"/>
        <dbReference type="ChEBI" id="CHEBI:15378"/>
        <dbReference type="ChEBI" id="CHEBI:30616"/>
        <dbReference type="ChEBI" id="CHEBI:43474"/>
        <dbReference type="ChEBI" id="CHEBI:48775"/>
        <dbReference type="ChEBI" id="CHEBI:456216"/>
        <dbReference type="EC" id="7.2.2.21"/>
    </reaction>
</comment>
<dbReference type="GO" id="GO:0016463">
    <property type="term" value="F:P-type zinc transporter activity"/>
    <property type="evidence" value="ECO:0007669"/>
    <property type="project" value="UniProtKB-EC"/>
</dbReference>
<dbReference type="EMBL" id="LGIA01000041">
    <property type="protein sequence ID" value="KOH46186.1"/>
    <property type="molecule type" value="Genomic_DNA"/>
</dbReference>
<dbReference type="InterPro" id="IPR023299">
    <property type="entry name" value="ATPase_P-typ_cyto_dom_N"/>
</dbReference>
<dbReference type="GO" id="GO:0046872">
    <property type="term" value="F:metal ion binding"/>
    <property type="evidence" value="ECO:0007669"/>
    <property type="project" value="UniProtKB-KW"/>
</dbReference>
<dbReference type="SFLD" id="SFLDG00002">
    <property type="entry name" value="C1.7:_P-type_atpase_like"/>
    <property type="match status" value="1"/>
</dbReference>
<dbReference type="InterPro" id="IPR036412">
    <property type="entry name" value="HAD-like_sf"/>
</dbReference>
<dbReference type="PATRIC" id="fig|1409788.3.peg.982"/>
<dbReference type="SUPFAM" id="SSF81665">
    <property type="entry name" value="Calcium ATPase, transmembrane domain M"/>
    <property type="match status" value="1"/>
</dbReference>
<evidence type="ECO:0000256" key="19">
    <source>
        <dbReference type="ARBA" id="ARBA00067181"/>
    </source>
</evidence>
<evidence type="ECO:0000256" key="8">
    <source>
        <dbReference type="ARBA" id="ARBA00022741"/>
    </source>
</evidence>
<comment type="similarity">
    <text evidence="2 20">Belongs to the cation transport ATPase (P-type) (TC 3.A.3) family. Type IB subfamily.</text>
</comment>
<dbReference type="InterPro" id="IPR017969">
    <property type="entry name" value="Heavy-metal-associated_CS"/>
</dbReference>